<comment type="caution">
    <text evidence="4">The sequence shown here is derived from an EMBL/GenBank/DDBJ whole genome shotgun (WGS) entry which is preliminary data.</text>
</comment>
<evidence type="ECO:0008006" key="6">
    <source>
        <dbReference type="Google" id="ProtNLM"/>
    </source>
</evidence>
<accession>A0AAV0PGX2</accession>
<dbReference type="GO" id="GO:0090447">
    <property type="term" value="F:glycerol-3-phosphate 2-O-acyltransferase activity"/>
    <property type="evidence" value="ECO:0007669"/>
    <property type="project" value="TreeGrafter"/>
</dbReference>
<evidence type="ECO:0000313" key="4">
    <source>
        <dbReference type="EMBL" id="CAI0470334.1"/>
    </source>
</evidence>
<dbReference type="PANTHER" id="PTHR15486">
    <property type="entry name" value="ANCIENT UBIQUITOUS PROTEIN"/>
    <property type="match status" value="1"/>
</dbReference>
<dbReference type="AlphaFoldDB" id="A0AAV0PGX2"/>
<keyword evidence="2" id="KW-0472">Membrane</keyword>
<feature type="region of interest" description="Disordered" evidence="3">
    <location>
        <begin position="58"/>
        <end position="82"/>
    </location>
</feature>
<evidence type="ECO:0000256" key="1">
    <source>
        <dbReference type="ARBA" id="ARBA00004370"/>
    </source>
</evidence>
<evidence type="ECO:0000313" key="5">
    <source>
        <dbReference type="Proteomes" id="UP001154282"/>
    </source>
</evidence>
<dbReference type="PANTHER" id="PTHR15486:SF70">
    <property type="entry name" value="GLYCEROL-3-PHOSPHATE ACYLTRANSFERASE 8-RELATED"/>
    <property type="match status" value="1"/>
</dbReference>
<feature type="region of interest" description="Disordered" evidence="3">
    <location>
        <begin position="248"/>
        <end position="285"/>
    </location>
</feature>
<feature type="region of interest" description="Disordered" evidence="3">
    <location>
        <begin position="99"/>
        <end position="236"/>
    </location>
</feature>
<organism evidence="4 5">
    <name type="scientific">Linum tenue</name>
    <dbReference type="NCBI Taxonomy" id="586396"/>
    <lineage>
        <taxon>Eukaryota</taxon>
        <taxon>Viridiplantae</taxon>
        <taxon>Streptophyta</taxon>
        <taxon>Embryophyta</taxon>
        <taxon>Tracheophyta</taxon>
        <taxon>Spermatophyta</taxon>
        <taxon>Magnoliopsida</taxon>
        <taxon>eudicotyledons</taxon>
        <taxon>Gunneridae</taxon>
        <taxon>Pentapetalae</taxon>
        <taxon>rosids</taxon>
        <taxon>fabids</taxon>
        <taxon>Malpighiales</taxon>
        <taxon>Linaceae</taxon>
        <taxon>Linum</taxon>
    </lineage>
</organism>
<reference evidence="4" key="1">
    <citation type="submission" date="2022-08" db="EMBL/GenBank/DDBJ databases">
        <authorList>
            <person name="Gutierrez-Valencia J."/>
        </authorList>
    </citation>
    <scope>NUCLEOTIDE SEQUENCE</scope>
</reference>
<proteinExistence type="predicted"/>
<name>A0AAV0PGX2_9ROSI</name>
<dbReference type="SUPFAM" id="SSF69593">
    <property type="entry name" value="Glycerol-3-phosphate (1)-acyltransferase"/>
    <property type="match status" value="1"/>
</dbReference>
<dbReference type="Proteomes" id="UP001154282">
    <property type="component" value="Unassembled WGS sequence"/>
</dbReference>
<sequence length="489" mass="54427">MYGGIVRVDRGGSGRDAALLEQLVPLLHAGGGGGRQPPPWLRTAPLPPRRHRLLPLHLRGPRHPDPHLHLLRRPQDPRHRARLPRRLAQVLRGGCERGQLRGVREVQEEGGGDGEPDADGGAVREGFPGRGQGPWDGDRGEPQDEASHRIREEARGSGRQVEEARRRQGVRGRSGAGSGHRRPENRSRFHVRLQGGIHGPPEQIGDPGPAGAPEKPDHLPRRPVRPATRPGQRPPDLRVAALRLPPLHLPGLLQPPAPRAHRPLHLRAPRDPPRHQGQPATAGKLHLRRQPLRLQPPHRPRPHHHRHCPRPEGLLCHIQRQSPLQRLLSPIPAVALTRDREADAAMIKALLEKGDLVVCPEGTTCREPFLLRFSALFAELSDRIVPVAMDCKQGMFYGTTVRGVKFWDPYFFFMNPRPRYEVTFLERVPAEMTVKAGGRSSIEVANYVQRMLGDVLGFECTGLTRKDKYMLLGGNDGKVESIHNAKKAV</sequence>
<dbReference type="GO" id="GO:0016791">
    <property type="term" value="F:phosphatase activity"/>
    <property type="evidence" value="ECO:0007669"/>
    <property type="project" value="TreeGrafter"/>
</dbReference>
<gene>
    <name evidence="4" type="ORF">LITE_LOCUS38515</name>
</gene>
<comment type="subcellular location">
    <subcellularLocation>
        <location evidence="1">Membrane</location>
    </subcellularLocation>
</comment>
<feature type="compositionally biased region" description="Basic and acidic residues" evidence="3">
    <location>
        <begin position="62"/>
        <end position="78"/>
    </location>
</feature>
<dbReference type="GO" id="GO:0010143">
    <property type="term" value="P:cutin biosynthetic process"/>
    <property type="evidence" value="ECO:0007669"/>
    <property type="project" value="TreeGrafter"/>
</dbReference>
<evidence type="ECO:0000256" key="2">
    <source>
        <dbReference type="ARBA" id="ARBA00023136"/>
    </source>
</evidence>
<dbReference type="GO" id="GO:0016020">
    <property type="term" value="C:membrane"/>
    <property type="evidence" value="ECO:0007669"/>
    <property type="project" value="UniProtKB-SubCell"/>
</dbReference>
<evidence type="ECO:0000256" key="3">
    <source>
        <dbReference type="SAM" id="MobiDB-lite"/>
    </source>
</evidence>
<feature type="compositionally biased region" description="Acidic residues" evidence="3">
    <location>
        <begin position="108"/>
        <end position="118"/>
    </location>
</feature>
<keyword evidence="5" id="KW-1185">Reference proteome</keyword>
<feature type="compositionally biased region" description="Basic and acidic residues" evidence="3">
    <location>
        <begin position="136"/>
        <end position="166"/>
    </location>
</feature>
<dbReference type="EMBL" id="CAMGYJ010000009">
    <property type="protein sequence ID" value="CAI0470334.1"/>
    <property type="molecule type" value="Genomic_DNA"/>
</dbReference>
<protein>
    <recommendedName>
        <fullName evidence="6">Phospholipid/glycerol acyltransferase domain-containing protein</fullName>
    </recommendedName>
</protein>